<gene>
    <name evidence="2" type="ORF">K9S39_05845</name>
</gene>
<protein>
    <submittedName>
        <fullName evidence="2">Uncharacterized protein</fullName>
    </submittedName>
</protein>
<proteinExistence type="predicted"/>
<feature type="region of interest" description="Disordered" evidence="1">
    <location>
        <begin position="68"/>
        <end position="106"/>
    </location>
</feature>
<sequence>MRYVPGMKVPQLYRQQFWAAARAGAIDPEQEAWCLVWMDHLPASAHPDAMAATAAACDQYPEWEKAAYGQSPRPKYLPSSPSLPGARRPISTPTGGQKGWMSRRPR</sequence>
<dbReference type="EMBL" id="CP086322">
    <property type="protein sequence ID" value="UQA91463.1"/>
    <property type="molecule type" value="Genomic_DNA"/>
</dbReference>
<accession>A0ABY4M1A3</accession>
<evidence type="ECO:0000313" key="2">
    <source>
        <dbReference type="EMBL" id="UQA91463.1"/>
    </source>
</evidence>
<dbReference type="RefSeq" id="WP_248862289.1">
    <property type="nucleotide sequence ID" value="NZ_CP086322.1"/>
</dbReference>
<name>A0ABY4M1A3_9ACTN</name>
<keyword evidence="3" id="KW-1185">Reference proteome</keyword>
<reference evidence="2" key="1">
    <citation type="submission" date="2021-10" db="EMBL/GenBank/DDBJ databases">
        <title>Streptomyces nigrumlapis sp.nov.,an antimicrobial producing actinobacterium isolated from Black Gobi rocks.</title>
        <authorList>
            <person name="Wen Y."/>
            <person name="Zhang W."/>
            <person name="Liu X.G."/>
        </authorList>
    </citation>
    <scope>NUCLEOTIDE SEQUENCE</scope>
    <source>
        <strain evidence="2">ST13-2-2</strain>
    </source>
</reference>
<evidence type="ECO:0000256" key="1">
    <source>
        <dbReference type="SAM" id="MobiDB-lite"/>
    </source>
</evidence>
<dbReference type="Proteomes" id="UP000830115">
    <property type="component" value="Chromosome"/>
</dbReference>
<evidence type="ECO:0000313" key="3">
    <source>
        <dbReference type="Proteomes" id="UP000830115"/>
    </source>
</evidence>
<organism evidence="2 3">
    <name type="scientific">Streptomyces halobius</name>
    <dbReference type="NCBI Taxonomy" id="2879846"/>
    <lineage>
        <taxon>Bacteria</taxon>
        <taxon>Bacillati</taxon>
        <taxon>Actinomycetota</taxon>
        <taxon>Actinomycetes</taxon>
        <taxon>Kitasatosporales</taxon>
        <taxon>Streptomycetaceae</taxon>
        <taxon>Streptomyces</taxon>
    </lineage>
</organism>